<dbReference type="Gene3D" id="2.160.20.80">
    <property type="entry name" value="E3 ubiquitin-protein ligase SopA"/>
    <property type="match status" value="1"/>
</dbReference>
<reference evidence="1" key="1">
    <citation type="submission" date="2020-03" db="EMBL/GenBank/DDBJ databases">
        <title>The deep terrestrial virosphere.</title>
        <authorList>
            <person name="Holmfeldt K."/>
            <person name="Nilsson E."/>
            <person name="Simone D."/>
            <person name="Lopez-Fernandez M."/>
            <person name="Wu X."/>
            <person name="de Brujin I."/>
            <person name="Lundin D."/>
            <person name="Andersson A."/>
            <person name="Bertilsson S."/>
            <person name="Dopson M."/>
        </authorList>
    </citation>
    <scope>NUCLEOTIDE SEQUENCE</scope>
    <source>
        <strain evidence="1">MM415B02800</strain>
    </source>
</reference>
<dbReference type="InterPro" id="IPR001646">
    <property type="entry name" value="5peptide_repeat"/>
</dbReference>
<evidence type="ECO:0000313" key="1">
    <source>
        <dbReference type="EMBL" id="QJA88234.1"/>
    </source>
</evidence>
<protein>
    <recommendedName>
        <fullName evidence="2">Pentapeptide repeat-containing protein</fullName>
    </recommendedName>
</protein>
<proteinExistence type="predicted"/>
<accession>A0A6M3L404</accession>
<dbReference type="SUPFAM" id="SSF141571">
    <property type="entry name" value="Pentapeptide repeat-like"/>
    <property type="match status" value="1"/>
</dbReference>
<sequence>MIDIRNKEREIIATLAEADLRGANLRWADLRGADLRGADLDFSAFPLWCGSFQIKADERLIWQLIAHIKRFNTTHIKDKKALDALKALEPYKNKFCNYNKEVCKI</sequence>
<evidence type="ECO:0008006" key="2">
    <source>
        <dbReference type="Google" id="ProtNLM"/>
    </source>
</evidence>
<name>A0A6M3L404_9ZZZZ</name>
<dbReference type="EMBL" id="MT142764">
    <property type="protein sequence ID" value="QJA88234.1"/>
    <property type="molecule type" value="Genomic_DNA"/>
</dbReference>
<organism evidence="1">
    <name type="scientific">viral metagenome</name>
    <dbReference type="NCBI Taxonomy" id="1070528"/>
    <lineage>
        <taxon>unclassified sequences</taxon>
        <taxon>metagenomes</taxon>
        <taxon>organismal metagenomes</taxon>
    </lineage>
</organism>
<dbReference type="AlphaFoldDB" id="A0A6M3L404"/>
<gene>
    <name evidence="1" type="ORF">MM415B02800_0003</name>
</gene>
<dbReference type="Pfam" id="PF00805">
    <property type="entry name" value="Pentapeptide"/>
    <property type="match status" value="1"/>
</dbReference>